<keyword evidence="3" id="KW-1185">Reference proteome</keyword>
<feature type="compositionally biased region" description="Basic and acidic residues" evidence="1">
    <location>
        <begin position="187"/>
        <end position="208"/>
    </location>
</feature>
<feature type="region of interest" description="Disordered" evidence="1">
    <location>
        <begin position="36"/>
        <end position="57"/>
    </location>
</feature>
<proteinExistence type="predicted"/>
<protein>
    <submittedName>
        <fullName evidence="2">Uncharacterized protein</fullName>
    </submittedName>
</protein>
<evidence type="ECO:0000313" key="2">
    <source>
        <dbReference type="EMBL" id="CAA2631056.1"/>
    </source>
</evidence>
<feature type="compositionally biased region" description="Low complexity" evidence="1">
    <location>
        <begin position="154"/>
        <end position="163"/>
    </location>
</feature>
<gene>
    <name evidence="2" type="ORF">SI7747_13016702</name>
</gene>
<accession>A0A7I8JJJ4</accession>
<reference evidence="2 3" key="1">
    <citation type="submission" date="2019-12" db="EMBL/GenBank/DDBJ databases">
        <authorList>
            <person name="Scholz U."/>
            <person name="Mascher M."/>
            <person name="Fiebig A."/>
        </authorList>
    </citation>
    <scope>NUCLEOTIDE SEQUENCE</scope>
</reference>
<evidence type="ECO:0000313" key="3">
    <source>
        <dbReference type="Proteomes" id="UP001189122"/>
    </source>
</evidence>
<organism evidence="2">
    <name type="scientific">Spirodela intermedia</name>
    <name type="common">Intermediate duckweed</name>
    <dbReference type="NCBI Taxonomy" id="51605"/>
    <lineage>
        <taxon>Eukaryota</taxon>
        <taxon>Viridiplantae</taxon>
        <taxon>Streptophyta</taxon>
        <taxon>Embryophyta</taxon>
        <taxon>Tracheophyta</taxon>
        <taxon>Spermatophyta</taxon>
        <taxon>Magnoliopsida</taxon>
        <taxon>Liliopsida</taxon>
        <taxon>Araceae</taxon>
        <taxon>Lemnoideae</taxon>
        <taxon>Spirodela</taxon>
    </lineage>
</organism>
<name>A0A7I8JJJ4_SPIIN</name>
<feature type="compositionally biased region" description="Basic and acidic residues" evidence="1">
    <location>
        <begin position="43"/>
        <end position="57"/>
    </location>
</feature>
<dbReference type="EMBL" id="LR743600">
    <property type="protein sequence ID" value="CAA2631056.1"/>
    <property type="molecule type" value="Genomic_DNA"/>
</dbReference>
<dbReference type="AlphaFoldDB" id="A0A7I8JJJ4"/>
<dbReference type="EMBL" id="CACRZD030000013">
    <property type="protein sequence ID" value="CAA6670299.1"/>
    <property type="molecule type" value="Genomic_DNA"/>
</dbReference>
<feature type="region of interest" description="Disordered" evidence="1">
    <location>
        <begin position="1"/>
        <end position="22"/>
    </location>
</feature>
<evidence type="ECO:0000256" key="1">
    <source>
        <dbReference type="SAM" id="MobiDB-lite"/>
    </source>
</evidence>
<feature type="region of interest" description="Disordered" evidence="1">
    <location>
        <begin position="154"/>
        <end position="208"/>
    </location>
</feature>
<sequence>MHSKTFARRATSEPTFPKPRTASCLTRLHGGVCLRHVPGHGGHQRDPVFRSSDSVRRRGVDHKAAELSGSLKINVVDANSSSADDFQPPLRGLKHLPRHLGPAPHDQRVAEGDLGAELLLGQLYSQLTFANPRRTSSPASPSFSDTSTVGFDATAAAADETAASVPPTGVDTDTAAHEIRPTPAERAPADRPRKGAAADRNETENLRH</sequence>
<dbReference type="Proteomes" id="UP001189122">
    <property type="component" value="Unassembled WGS sequence"/>
</dbReference>